<proteinExistence type="predicted"/>
<evidence type="ECO:0000256" key="1">
    <source>
        <dbReference type="SAM" id="MobiDB-lite"/>
    </source>
</evidence>
<evidence type="ECO:0000313" key="4">
    <source>
        <dbReference type="Proteomes" id="UP000281553"/>
    </source>
</evidence>
<keyword evidence="2" id="KW-0732">Signal</keyword>
<reference evidence="3 4" key="1">
    <citation type="submission" date="2018-11" db="EMBL/GenBank/DDBJ databases">
        <authorList>
            <consortium name="Pathogen Informatics"/>
        </authorList>
    </citation>
    <scope>NUCLEOTIDE SEQUENCE [LARGE SCALE GENOMIC DNA]</scope>
</reference>
<accession>A0A3P7N0Y4</accession>
<gene>
    <name evidence="3" type="ORF">DILT_LOCUS14452</name>
</gene>
<evidence type="ECO:0000256" key="2">
    <source>
        <dbReference type="SAM" id="SignalP"/>
    </source>
</evidence>
<feature type="signal peptide" evidence="2">
    <location>
        <begin position="1"/>
        <end position="20"/>
    </location>
</feature>
<protein>
    <submittedName>
        <fullName evidence="3">Uncharacterized protein</fullName>
    </submittedName>
</protein>
<name>A0A3P7N0Y4_DIBLA</name>
<organism evidence="3 4">
    <name type="scientific">Dibothriocephalus latus</name>
    <name type="common">Fish tapeworm</name>
    <name type="synonym">Diphyllobothrium latum</name>
    <dbReference type="NCBI Taxonomy" id="60516"/>
    <lineage>
        <taxon>Eukaryota</taxon>
        <taxon>Metazoa</taxon>
        <taxon>Spiralia</taxon>
        <taxon>Lophotrochozoa</taxon>
        <taxon>Platyhelminthes</taxon>
        <taxon>Cestoda</taxon>
        <taxon>Eucestoda</taxon>
        <taxon>Diphyllobothriidea</taxon>
        <taxon>Diphyllobothriidae</taxon>
        <taxon>Dibothriocephalus</taxon>
    </lineage>
</organism>
<keyword evidence="4" id="KW-1185">Reference proteome</keyword>
<dbReference type="Proteomes" id="UP000281553">
    <property type="component" value="Unassembled WGS sequence"/>
</dbReference>
<feature type="chain" id="PRO_5018218979" evidence="2">
    <location>
        <begin position="21"/>
        <end position="111"/>
    </location>
</feature>
<evidence type="ECO:0000313" key="3">
    <source>
        <dbReference type="EMBL" id="VDN24521.1"/>
    </source>
</evidence>
<dbReference type="EMBL" id="UYRU01074341">
    <property type="protein sequence ID" value="VDN24521.1"/>
    <property type="molecule type" value="Genomic_DNA"/>
</dbReference>
<feature type="region of interest" description="Disordered" evidence="1">
    <location>
        <begin position="43"/>
        <end position="65"/>
    </location>
</feature>
<sequence length="111" mass="12712">MTSLSLSLILAVAQELLCQASPAYPMLEVKDVKEYAKSEDLHLNAMHERDADDEESTSNGEGEFKELLAPASWESYNKYRSSRSYEERVRLCVRLHGSSTSWWFMKCMGIK</sequence>
<dbReference type="AlphaFoldDB" id="A0A3P7N0Y4"/>